<sequence length="706" mass="80077">MPTKLRKRLTSARSHMTNLSQPHKRTLEPSTLLKYSEKLLPLLSDEFLQGLGTDDDALPLMKTSRFMLNHALSAPIMSVTNLTVQPGESGFVLWLIVSSYFPLVSACMAPVSNLISLVCLIEKWGYVELSLVRLDNSSVFALNVLSFIFGVMGNASLVLNFSQRMHYLFSQLLSISCWLLAGLFLLVAVILAAVKVASIDEPVQLTEGYYLAMFTVFFYYSCAIIQASNFLGYTLKKYPPVFNLSRRQRSLMMYILCFCLWEVAGTVSMAYLLSDATFGMSLYFCTVSILTIGYGDLVPETPGARAFDMVFCFVGVIIVGLVVAMIRQVVLTSAAPCIFWHRIELGREKLIQRLEKEDIRLSPEEAFSQMRQLRREVKLHQANISLLVTIIVFVVFWLVGGLIFCYIEDWNYFDGVYYCFVTLLTIGYGDFTPQKPLGRSFFIVWAFFAVPLMAILISNASDTLFEWGEKINAVTTHLMHWRTYWSLLKAFYQRWIPHRNDISPSGGLSEMSSLLRSRSFPRSHSGLITLDATELEEREIGPLTAERLRELHTSVNDDYEIIANVVNRIESLKVLLVDSVETPAKRYTHDEWVEHLDALNTTQTCGEDADFWIGEQSPLRLPIKEPSFLLLKMLVGVENDVMSLLQSQEKLIEGLRRFCYEHGVNPDEQGGNSVIDFSDLPHPERHPLSLYLESKGLSPETDLVKE</sequence>
<feature type="region of interest" description="Disordered" evidence="9">
    <location>
        <begin position="1"/>
        <end position="24"/>
    </location>
</feature>
<feature type="compositionally biased region" description="Basic residues" evidence="9">
    <location>
        <begin position="1"/>
        <end position="10"/>
    </location>
</feature>
<evidence type="ECO:0000256" key="5">
    <source>
        <dbReference type="ARBA" id="ARBA00023065"/>
    </source>
</evidence>
<gene>
    <name evidence="12" type="ORF">PUMCH_003673</name>
</gene>
<dbReference type="Proteomes" id="UP001338582">
    <property type="component" value="Chromosome 4"/>
</dbReference>
<feature type="transmembrane region" description="Helical" evidence="10">
    <location>
        <begin position="91"/>
        <end position="118"/>
    </location>
</feature>
<dbReference type="GeneID" id="88174736"/>
<evidence type="ECO:0000256" key="1">
    <source>
        <dbReference type="ARBA" id="ARBA00004141"/>
    </source>
</evidence>
<feature type="transmembrane region" description="Helical" evidence="10">
    <location>
        <begin position="306"/>
        <end position="326"/>
    </location>
</feature>
<dbReference type="RefSeq" id="XP_062878703.1">
    <property type="nucleotide sequence ID" value="XM_063022633.1"/>
</dbReference>
<evidence type="ECO:0000256" key="2">
    <source>
        <dbReference type="ARBA" id="ARBA00022448"/>
    </source>
</evidence>
<evidence type="ECO:0000313" key="12">
    <source>
        <dbReference type="EMBL" id="WPK26322.1"/>
    </source>
</evidence>
<evidence type="ECO:0000256" key="7">
    <source>
        <dbReference type="ARBA" id="ARBA00023303"/>
    </source>
</evidence>
<dbReference type="Gene3D" id="1.10.287.70">
    <property type="match status" value="2"/>
</dbReference>
<name>A0AAX4HEL6_9ASCO</name>
<comment type="similarity">
    <text evidence="8">Belongs to the two pore domain potassium channel (TC 1.A.1.8) family.</text>
</comment>
<dbReference type="GO" id="GO:0005886">
    <property type="term" value="C:plasma membrane"/>
    <property type="evidence" value="ECO:0007669"/>
    <property type="project" value="TreeGrafter"/>
</dbReference>
<evidence type="ECO:0000259" key="11">
    <source>
        <dbReference type="Pfam" id="PF07885"/>
    </source>
</evidence>
<dbReference type="SUPFAM" id="SSF81324">
    <property type="entry name" value="Voltage-gated potassium channels"/>
    <property type="match status" value="2"/>
</dbReference>
<dbReference type="GO" id="GO:0030322">
    <property type="term" value="P:stabilization of membrane potential"/>
    <property type="evidence" value="ECO:0007669"/>
    <property type="project" value="TreeGrafter"/>
</dbReference>
<evidence type="ECO:0000256" key="9">
    <source>
        <dbReference type="SAM" id="MobiDB-lite"/>
    </source>
</evidence>
<dbReference type="PANTHER" id="PTHR11003:SF342">
    <property type="entry name" value="OUTWARD-RECTIFIER POTASSIUM CHANNEL TOK1"/>
    <property type="match status" value="1"/>
</dbReference>
<evidence type="ECO:0000256" key="10">
    <source>
        <dbReference type="SAM" id="Phobius"/>
    </source>
</evidence>
<evidence type="ECO:0000313" key="13">
    <source>
        <dbReference type="Proteomes" id="UP001338582"/>
    </source>
</evidence>
<feature type="domain" description="Potassium channel" evidence="11">
    <location>
        <begin position="257"/>
        <end position="330"/>
    </location>
</feature>
<feature type="transmembrane region" description="Helical" evidence="10">
    <location>
        <begin position="209"/>
        <end position="231"/>
    </location>
</feature>
<evidence type="ECO:0000256" key="3">
    <source>
        <dbReference type="ARBA" id="ARBA00022692"/>
    </source>
</evidence>
<feature type="transmembrane region" description="Helical" evidence="10">
    <location>
        <begin position="441"/>
        <end position="460"/>
    </location>
</feature>
<accession>A0AAX4HEL6</accession>
<feature type="compositionally biased region" description="Polar residues" evidence="9">
    <location>
        <begin position="11"/>
        <end position="21"/>
    </location>
</feature>
<keyword evidence="3 8" id="KW-0812">Transmembrane</keyword>
<dbReference type="PRINTS" id="PR01333">
    <property type="entry name" value="2POREKCHANEL"/>
</dbReference>
<feature type="transmembrane region" description="Helical" evidence="10">
    <location>
        <begin position="384"/>
        <end position="404"/>
    </location>
</feature>
<feature type="transmembrane region" description="Helical" evidence="10">
    <location>
        <begin position="251"/>
        <end position="273"/>
    </location>
</feature>
<organism evidence="12 13">
    <name type="scientific">Australozyma saopauloensis</name>
    <dbReference type="NCBI Taxonomy" id="291208"/>
    <lineage>
        <taxon>Eukaryota</taxon>
        <taxon>Fungi</taxon>
        <taxon>Dikarya</taxon>
        <taxon>Ascomycota</taxon>
        <taxon>Saccharomycotina</taxon>
        <taxon>Pichiomycetes</taxon>
        <taxon>Metschnikowiaceae</taxon>
        <taxon>Australozyma</taxon>
    </lineage>
</organism>
<comment type="subcellular location">
    <subcellularLocation>
        <location evidence="1">Membrane</location>
        <topology evidence="1">Multi-pass membrane protein</topology>
    </subcellularLocation>
</comment>
<protein>
    <recommendedName>
        <fullName evidence="11">Potassium channel domain-containing protein</fullName>
    </recommendedName>
</protein>
<evidence type="ECO:0000256" key="6">
    <source>
        <dbReference type="ARBA" id="ARBA00023136"/>
    </source>
</evidence>
<dbReference type="AlphaFoldDB" id="A0AAX4HEL6"/>
<keyword evidence="6 10" id="KW-0472">Membrane</keyword>
<keyword evidence="13" id="KW-1185">Reference proteome</keyword>
<keyword evidence="4 10" id="KW-1133">Transmembrane helix</keyword>
<evidence type="ECO:0000256" key="4">
    <source>
        <dbReference type="ARBA" id="ARBA00022989"/>
    </source>
</evidence>
<dbReference type="KEGG" id="asau:88174736"/>
<proteinExistence type="inferred from homology"/>
<dbReference type="InterPro" id="IPR003280">
    <property type="entry name" value="2pore_dom_K_chnl"/>
</dbReference>
<dbReference type="PANTHER" id="PTHR11003">
    <property type="entry name" value="POTASSIUM CHANNEL, SUBFAMILY K"/>
    <property type="match status" value="1"/>
</dbReference>
<feature type="transmembrane region" description="Helical" evidence="10">
    <location>
        <begin position="138"/>
        <end position="160"/>
    </location>
</feature>
<dbReference type="GO" id="GO:0022841">
    <property type="term" value="F:potassium ion leak channel activity"/>
    <property type="evidence" value="ECO:0007669"/>
    <property type="project" value="TreeGrafter"/>
</dbReference>
<dbReference type="EMBL" id="CP138897">
    <property type="protein sequence ID" value="WPK26322.1"/>
    <property type="molecule type" value="Genomic_DNA"/>
</dbReference>
<keyword evidence="7 8" id="KW-0407">Ion channel</keyword>
<feature type="transmembrane region" description="Helical" evidence="10">
    <location>
        <begin position="410"/>
        <end position="429"/>
    </location>
</feature>
<dbReference type="GO" id="GO:0015271">
    <property type="term" value="F:outward rectifier potassium channel activity"/>
    <property type="evidence" value="ECO:0007669"/>
    <property type="project" value="TreeGrafter"/>
</dbReference>
<feature type="transmembrane region" description="Helical" evidence="10">
    <location>
        <begin position="172"/>
        <end position="197"/>
    </location>
</feature>
<keyword evidence="2 8" id="KW-0813">Transport</keyword>
<reference evidence="12 13" key="1">
    <citation type="submission" date="2023-10" db="EMBL/GenBank/DDBJ databases">
        <title>Draft Genome Sequence of Candida saopaulonensis from a very Premature Infant with Sepsis.</title>
        <authorList>
            <person name="Ning Y."/>
            <person name="Dai R."/>
            <person name="Xiao M."/>
            <person name="Xu Y."/>
            <person name="Yan Q."/>
            <person name="Zhang L."/>
        </authorList>
    </citation>
    <scope>NUCLEOTIDE SEQUENCE [LARGE SCALE GENOMIC DNA]</scope>
    <source>
        <strain evidence="12 13">19XY460</strain>
    </source>
</reference>
<dbReference type="Pfam" id="PF07885">
    <property type="entry name" value="Ion_trans_2"/>
    <property type="match status" value="2"/>
</dbReference>
<keyword evidence="5 8" id="KW-0406">Ion transport</keyword>
<dbReference type="InterPro" id="IPR013099">
    <property type="entry name" value="K_chnl_dom"/>
</dbReference>
<evidence type="ECO:0000256" key="8">
    <source>
        <dbReference type="RuleBase" id="RU003857"/>
    </source>
</evidence>
<feature type="domain" description="Potassium channel" evidence="11">
    <location>
        <begin position="393"/>
        <end position="465"/>
    </location>
</feature>